<evidence type="ECO:0000256" key="15">
    <source>
        <dbReference type="ARBA" id="ARBA00045603"/>
    </source>
</evidence>
<feature type="domain" description="Alpha-carbonic anhydrase" evidence="18">
    <location>
        <begin position="50"/>
        <end position="322"/>
    </location>
</feature>
<comment type="similarity">
    <text evidence="3 17">Belongs to the alpha-carbonic anhydrase family.</text>
</comment>
<evidence type="ECO:0000256" key="5">
    <source>
        <dbReference type="ARBA" id="ARBA00022475"/>
    </source>
</evidence>
<protein>
    <recommendedName>
        <fullName evidence="17">Carbonic anhydrase</fullName>
        <ecNumber evidence="17">4.2.1.1</ecNumber>
    </recommendedName>
</protein>
<dbReference type="PANTHER" id="PTHR18952">
    <property type="entry name" value="CARBONIC ANHYDRASE"/>
    <property type="match status" value="1"/>
</dbReference>
<comment type="subunit">
    <text evidence="4">Interacts with SLC4A4.</text>
</comment>
<reference evidence="20" key="1">
    <citation type="submission" date="2025-08" db="UniProtKB">
        <authorList>
            <consortium name="RefSeq"/>
        </authorList>
    </citation>
    <scope>IDENTIFICATION</scope>
</reference>
<dbReference type="InterPro" id="IPR023561">
    <property type="entry name" value="Carbonic_anhydrase_a-class"/>
</dbReference>
<evidence type="ECO:0000256" key="12">
    <source>
        <dbReference type="ARBA" id="ARBA00023180"/>
    </source>
</evidence>
<evidence type="ECO:0000313" key="19">
    <source>
        <dbReference type="Proteomes" id="UP001652642"/>
    </source>
</evidence>
<keyword evidence="5" id="KW-1003">Cell membrane</keyword>
<keyword evidence="10" id="KW-0472">Membrane</keyword>
<sequence length="354" mass="40589">MKQVCGHVPGHLNQCNHILKTASGREIMHLLPYLCWLSLYSLTAAKEGKEHWCYLSQKCKEPECKEPRQWDQLDNDCGKDKQSPINILTSKVEYDWNLAPFRFEKYNTEQSSPWTVSNNGHTVQVDLDGSAKIEAGGLQGKYKAIQFHFHWGNDDSQQNRRVSPGSEHSIDGERYAMELHIVHIKEQFKDIKAALAENGVAVLGFFIEVGKRNENYTPLISWLKNISFNGNEIKVPALRLDSLIPKTEDLTSFYRYTGSLTTPGCNENVVWTLFEKNIELQLGQVQEFWMQLYFGTSKNDSWMVDTFRPVQPLGDRIVYKSDSNRFSPPANILLLIPTTMYIILSHLGEGWLDI</sequence>
<keyword evidence="12" id="KW-0325">Glycoprotein</keyword>
<dbReference type="RefSeq" id="XP_020642624.2">
    <property type="nucleotide sequence ID" value="XM_020786965.2"/>
</dbReference>
<dbReference type="SUPFAM" id="SSF51069">
    <property type="entry name" value="Carbonic anhydrase"/>
    <property type="match status" value="1"/>
</dbReference>
<dbReference type="SMART" id="SM01057">
    <property type="entry name" value="Carb_anhydrase"/>
    <property type="match status" value="1"/>
</dbReference>
<comment type="function">
    <text evidence="15">Catalyzes the reversible hydration of carbon dioxide into bicarbonate and protons and thus is essential to maintaining intracellular and extracellular pH. May stimulate the sodium/bicarbonate transporter activity of SLC4A4 that acts in pH homeostasis. It is essential for acid overload removal from the retina and retina epithelium, and acid release in the choriocapillaris in the choroid.</text>
</comment>
<keyword evidence="9 17" id="KW-0862">Zinc</keyword>
<dbReference type="AlphaFoldDB" id="A0A6J0T934"/>
<organism evidence="19 20">
    <name type="scientific">Pogona vitticeps</name>
    <name type="common">central bearded dragon</name>
    <dbReference type="NCBI Taxonomy" id="103695"/>
    <lineage>
        <taxon>Eukaryota</taxon>
        <taxon>Metazoa</taxon>
        <taxon>Chordata</taxon>
        <taxon>Craniata</taxon>
        <taxon>Vertebrata</taxon>
        <taxon>Euteleostomi</taxon>
        <taxon>Lepidosauria</taxon>
        <taxon>Squamata</taxon>
        <taxon>Bifurcata</taxon>
        <taxon>Unidentata</taxon>
        <taxon>Episquamata</taxon>
        <taxon>Toxicofera</taxon>
        <taxon>Iguania</taxon>
        <taxon>Acrodonta</taxon>
        <taxon>Agamidae</taxon>
        <taxon>Amphibolurinae</taxon>
        <taxon>Pogona</taxon>
    </lineage>
</organism>
<dbReference type="GO" id="GO:0098552">
    <property type="term" value="C:side of membrane"/>
    <property type="evidence" value="ECO:0007669"/>
    <property type="project" value="UniProtKB-KW"/>
</dbReference>
<comment type="cofactor">
    <cofactor evidence="1 17">
        <name>Zn(2+)</name>
        <dbReference type="ChEBI" id="CHEBI:29105"/>
    </cofactor>
</comment>
<evidence type="ECO:0000256" key="10">
    <source>
        <dbReference type="ARBA" id="ARBA00023136"/>
    </source>
</evidence>
<evidence type="ECO:0000256" key="1">
    <source>
        <dbReference type="ARBA" id="ARBA00001947"/>
    </source>
</evidence>
<dbReference type="PROSITE" id="PS51144">
    <property type="entry name" value="ALPHA_CA_2"/>
    <property type="match status" value="1"/>
</dbReference>
<comment type="subcellular location">
    <subcellularLocation>
        <location evidence="2">Cell membrane</location>
        <topology evidence="2">Lipid-anchor</topology>
        <topology evidence="2">GPI-anchor</topology>
    </subcellularLocation>
</comment>
<dbReference type="InterPro" id="IPR041874">
    <property type="entry name" value="CA4/CA15"/>
</dbReference>
<evidence type="ECO:0000256" key="13">
    <source>
        <dbReference type="ARBA" id="ARBA00023239"/>
    </source>
</evidence>
<evidence type="ECO:0000259" key="18">
    <source>
        <dbReference type="PROSITE" id="PS51144"/>
    </source>
</evidence>
<dbReference type="KEGG" id="pvt:110075572"/>
<evidence type="ECO:0000256" key="17">
    <source>
        <dbReference type="RuleBase" id="RU367011"/>
    </source>
</evidence>
<keyword evidence="19" id="KW-1185">Reference proteome</keyword>
<keyword evidence="14" id="KW-0449">Lipoprotein</keyword>
<evidence type="ECO:0000256" key="14">
    <source>
        <dbReference type="ARBA" id="ARBA00023288"/>
    </source>
</evidence>
<dbReference type="Proteomes" id="UP001652642">
    <property type="component" value="Chromosome 7"/>
</dbReference>
<evidence type="ECO:0000256" key="3">
    <source>
        <dbReference type="ARBA" id="ARBA00010718"/>
    </source>
</evidence>
<evidence type="ECO:0000256" key="6">
    <source>
        <dbReference type="ARBA" id="ARBA00022622"/>
    </source>
</evidence>
<dbReference type="GO" id="GO:0005886">
    <property type="term" value="C:plasma membrane"/>
    <property type="evidence" value="ECO:0007669"/>
    <property type="project" value="UniProtKB-SubCell"/>
</dbReference>
<dbReference type="CDD" id="cd03117">
    <property type="entry name" value="alpha_CA_IV_XV_like"/>
    <property type="match status" value="1"/>
</dbReference>
<evidence type="ECO:0000256" key="16">
    <source>
        <dbReference type="ARBA" id="ARBA00049061"/>
    </source>
</evidence>
<dbReference type="InParanoid" id="A0A6J0T934"/>
<dbReference type="GeneID" id="110075572"/>
<keyword evidence="8" id="KW-0732">Signal</keyword>
<comment type="function">
    <text evidence="17">Reversible hydration of carbon dioxide.</text>
</comment>
<dbReference type="InterPro" id="IPR001148">
    <property type="entry name" value="CA_dom"/>
</dbReference>
<evidence type="ECO:0000313" key="20">
    <source>
        <dbReference type="RefSeq" id="XP_020642624.2"/>
    </source>
</evidence>
<dbReference type="EC" id="4.2.1.1" evidence="17"/>
<gene>
    <name evidence="20" type="primary">CA4</name>
</gene>
<dbReference type="InterPro" id="IPR036398">
    <property type="entry name" value="CA_dom_sf"/>
</dbReference>
<dbReference type="CTD" id="762"/>
<dbReference type="InterPro" id="IPR018338">
    <property type="entry name" value="Carbonic_anhydrase_a-class_CS"/>
</dbReference>
<dbReference type="PROSITE" id="PS00162">
    <property type="entry name" value="ALPHA_CA_1"/>
    <property type="match status" value="1"/>
</dbReference>
<dbReference type="GO" id="GO:0008270">
    <property type="term" value="F:zinc ion binding"/>
    <property type="evidence" value="ECO:0007669"/>
    <property type="project" value="UniProtKB-UniRule"/>
</dbReference>
<accession>A0A6J0T934</accession>
<evidence type="ECO:0000256" key="7">
    <source>
        <dbReference type="ARBA" id="ARBA00022723"/>
    </source>
</evidence>
<keyword evidence="11" id="KW-1015">Disulfide bond</keyword>
<evidence type="ECO:0000256" key="2">
    <source>
        <dbReference type="ARBA" id="ARBA00004609"/>
    </source>
</evidence>
<dbReference type="Gene3D" id="3.10.200.10">
    <property type="entry name" value="Alpha carbonic anhydrase"/>
    <property type="match status" value="1"/>
</dbReference>
<evidence type="ECO:0000256" key="4">
    <source>
        <dbReference type="ARBA" id="ARBA00011736"/>
    </source>
</evidence>
<comment type="catalytic activity">
    <reaction evidence="16">
        <text>hydrogencarbonate + H(+) = CO2 + H2O</text>
        <dbReference type="Rhea" id="RHEA:10748"/>
        <dbReference type="ChEBI" id="CHEBI:15377"/>
        <dbReference type="ChEBI" id="CHEBI:15378"/>
        <dbReference type="ChEBI" id="CHEBI:16526"/>
        <dbReference type="ChEBI" id="CHEBI:17544"/>
        <dbReference type="EC" id="4.2.1.1"/>
    </reaction>
    <physiologicalReaction direction="left-to-right" evidence="16">
        <dbReference type="Rhea" id="RHEA:10749"/>
    </physiologicalReaction>
    <physiologicalReaction direction="right-to-left" evidence="16">
        <dbReference type="Rhea" id="RHEA:10750"/>
    </physiologicalReaction>
</comment>
<dbReference type="OrthoDB" id="429145at2759"/>
<dbReference type="GO" id="GO:0004089">
    <property type="term" value="F:carbonate dehydratase activity"/>
    <property type="evidence" value="ECO:0007669"/>
    <property type="project" value="UniProtKB-UniRule"/>
</dbReference>
<evidence type="ECO:0000256" key="9">
    <source>
        <dbReference type="ARBA" id="ARBA00022833"/>
    </source>
</evidence>
<dbReference type="Pfam" id="PF00194">
    <property type="entry name" value="Carb_anhydrase"/>
    <property type="match status" value="1"/>
</dbReference>
<keyword evidence="13 17" id="KW-0456">Lyase</keyword>
<keyword evidence="6" id="KW-0336">GPI-anchor</keyword>
<keyword evidence="7 17" id="KW-0479">Metal-binding</keyword>
<evidence type="ECO:0000256" key="8">
    <source>
        <dbReference type="ARBA" id="ARBA00022729"/>
    </source>
</evidence>
<proteinExistence type="inferred from homology"/>
<name>A0A6J0T934_9SAUR</name>
<evidence type="ECO:0000256" key="11">
    <source>
        <dbReference type="ARBA" id="ARBA00023157"/>
    </source>
</evidence>
<dbReference type="PANTHER" id="PTHR18952:SF95">
    <property type="entry name" value="CARBONIC ANHYDRASE 4"/>
    <property type="match status" value="1"/>
</dbReference>